<dbReference type="Pfam" id="PF00593">
    <property type="entry name" value="TonB_dep_Rec_b-barrel"/>
    <property type="match status" value="1"/>
</dbReference>
<dbReference type="EMBL" id="FNND01000003">
    <property type="protein sequence ID" value="SDW62012.1"/>
    <property type="molecule type" value="Genomic_DNA"/>
</dbReference>
<dbReference type="InterPro" id="IPR039426">
    <property type="entry name" value="TonB-dep_rcpt-like"/>
</dbReference>
<evidence type="ECO:0000256" key="5">
    <source>
        <dbReference type="ARBA" id="ARBA00023077"/>
    </source>
</evidence>
<dbReference type="InterPro" id="IPR012910">
    <property type="entry name" value="Plug_dom"/>
</dbReference>
<dbReference type="InterPro" id="IPR000531">
    <property type="entry name" value="Beta-barrel_TonB"/>
</dbReference>
<evidence type="ECO:0000259" key="11">
    <source>
        <dbReference type="Pfam" id="PF00593"/>
    </source>
</evidence>
<gene>
    <name evidence="13" type="ORF">SAMN05444420_10324</name>
</gene>
<dbReference type="InterPro" id="IPR008969">
    <property type="entry name" value="CarboxyPept-like_regulatory"/>
</dbReference>
<protein>
    <submittedName>
        <fullName evidence="13">Iron complex outermembrane recepter protein</fullName>
    </submittedName>
</protein>
<organism evidence="13 14">
    <name type="scientific">Capnocytophaga granulosa</name>
    <dbReference type="NCBI Taxonomy" id="45242"/>
    <lineage>
        <taxon>Bacteria</taxon>
        <taxon>Pseudomonadati</taxon>
        <taxon>Bacteroidota</taxon>
        <taxon>Flavobacteriia</taxon>
        <taxon>Flavobacteriales</taxon>
        <taxon>Flavobacteriaceae</taxon>
        <taxon>Capnocytophaga</taxon>
    </lineage>
</organism>
<dbReference type="InterPro" id="IPR036942">
    <property type="entry name" value="Beta-barrel_TonB_sf"/>
</dbReference>
<proteinExistence type="inferred from homology"/>
<reference evidence="13 14" key="1">
    <citation type="submission" date="2016-10" db="EMBL/GenBank/DDBJ databases">
        <authorList>
            <person name="Varghese N."/>
            <person name="Submissions S."/>
        </authorList>
    </citation>
    <scope>NUCLEOTIDE SEQUENCE [LARGE SCALE GENOMIC DNA]</scope>
    <source>
        <strain evidence="13 14">DSM 11449</strain>
    </source>
</reference>
<evidence type="ECO:0000256" key="2">
    <source>
        <dbReference type="ARBA" id="ARBA00022448"/>
    </source>
</evidence>
<name>A0A1H2V0X7_9FLAO</name>
<evidence type="ECO:0000256" key="1">
    <source>
        <dbReference type="ARBA" id="ARBA00004571"/>
    </source>
</evidence>
<keyword evidence="7 8" id="KW-0998">Cell outer membrane</keyword>
<dbReference type="GeneID" id="85017039"/>
<keyword evidence="5 9" id="KW-0798">TonB box</keyword>
<dbReference type="OrthoDB" id="9805434at2"/>
<keyword evidence="6 8" id="KW-0472">Membrane</keyword>
<feature type="chain" id="PRO_5028860260" evidence="10">
    <location>
        <begin position="21"/>
        <end position="981"/>
    </location>
</feature>
<dbReference type="Gene3D" id="2.170.130.10">
    <property type="entry name" value="TonB-dependent receptor, plug domain"/>
    <property type="match status" value="1"/>
</dbReference>
<dbReference type="PROSITE" id="PS52016">
    <property type="entry name" value="TONB_DEPENDENT_REC_3"/>
    <property type="match status" value="1"/>
</dbReference>
<evidence type="ECO:0000256" key="9">
    <source>
        <dbReference type="RuleBase" id="RU003357"/>
    </source>
</evidence>
<evidence type="ECO:0000256" key="7">
    <source>
        <dbReference type="ARBA" id="ARBA00023237"/>
    </source>
</evidence>
<keyword evidence="4 8" id="KW-0812">Transmembrane</keyword>
<dbReference type="InterPro" id="IPR037066">
    <property type="entry name" value="Plug_dom_sf"/>
</dbReference>
<dbReference type="Proteomes" id="UP000182771">
    <property type="component" value="Unassembled WGS sequence"/>
</dbReference>
<dbReference type="PANTHER" id="PTHR47234">
    <property type="match status" value="1"/>
</dbReference>
<evidence type="ECO:0000256" key="8">
    <source>
        <dbReference type="PROSITE-ProRule" id="PRU01360"/>
    </source>
</evidence>
<feature type="signal peptide" evidence="10">
    <location>
        <begin position="1"/>
        <end position="20"/>
    </location>
</feature>
<dbReference type="RefSeq" id="WP_016420407.1">
    <property type="nucleotide sequence ID" value="NZ_FNND01000003.1"/>
</dbReference>
<comment type="subcellular location">
    <subcellularLocation>
        <location evidence="1 8">Cell outer membrane</location>
        <topology evidence="1 8">Multi-pass membrane protein</topology>
    </subcellularLocation>
</comment>
<feature type="domain" description="TonB-dependent receptor plug" evidence="12">
    <location>
        <begin position="114"/>
        <end position="236"/>
    </location>
</feature>
<dbReference type="Gene3D" id="2.40.170.20">
    <property type="entry name" value="TonB-dependent receptor, beta-barrel domain"/>
    <property type="match status" value="1"/>
</dbReference>
<evidence type="ECO:0000256" key="6">
    <source>
        <dbReference type="ARBA" id="ARBA00023136"/>
    </source>
</evidence>
<dbReference type="Pfam" id="PF07715">
    <property type="entry name" value="Plug"/>
    <property type="match status" value="1"/>
</dbReference>
<feature type="domain" description="TonB-dependent receptor-like beta-barrel" evidence="11">
    <location>
        <begin position="440"/>
        <end position="938"/>
    </location>
</feature>
<dbReference type="Pfam" id="PF13715">
    <property type="entry name" value="CarbopepD_reg_2"/>
    <property type="match status" value="1"/>
</dbReference>
<keyword evidence="3 8" id="KW-1134">Transmembrane beta strand</keyword>
<dbReference type="SUPFAM" id="SSF56935">
    <property type="entry name" value="Porins"/>
    <property type="match status" value="1"/>
</dbReference>
<sequence length="981" mass="107860">MKLKPFLSLLAFLVASITSAQTLKGKVFDDQNEPLLGVTILVKEVPNKGVTTNERGEFSIHVEPHQTLVFSYIGFKNQEIKVGKQKNLVVTLVSEAEELPELLVVGSRAGGRTKIDSPVPVDVFDVAKTSKTQPQVNLNQILNSIAPSFTSTTQVVSDGSDHLDPAQLRGLGPDQTLVLLNGKRRHTSAFINVNGTPGRGTVGTDLNTIPSFALSKIEVLRDGASAQYGSDAIAGVMNLELKKDKGLSAQVSYGGHLTPTANDHRGGFDGAQGQLDINYGTELGKKGGFLNFTFSAQFRDKTHRAGTFDGEIFNAYNAIERRALNHGDNLSGYFSNINVDADPRLLGLIKGYAGEVGYFDSSYLAQIQGANSIGELQPLLKKDFTEQELAYRGLDRKDYNMHVGQSSLLGTQFFVNAAFPVSDNWELYVFGGQSYRYGEAGGFFRRPNQARTFTGLHPNGYLPQITTDIQDSSISAGIRGEAGKWHLDLSNTFGRNEFAYTIKNTGNTSLRFATPDYFDAGKLRFAQNTINLDLSRPIELFYKSNISFGVEQRHESYSTVAGAENSYATYDITGGVLPLSAPASQKVTDFFGNALPGGAQVLPGFREESALTKTRNVLAGYGEFETDITKWLLANAAVRYEHYSDFGNTFNYKLASRVKLLPNVNLRAAASTGFRAPSIHQLYYTNINTLQINGVLQETGTFNNISRAAELFGIEKLQEEKSKSLSAGFAVKIPKAGLSLSADAYFIRVDDRIILTEAFTRPAGNSPAQNELKQIFDQANVNTVQFFANAVDVETKGIDVVVSHSLQADKFTLNNDFAFNLTQTRKVGEIHTPRAIKAAGLEDKFFSERSRVLLEEVIPRFKATLSHNLTIGKWNAYLRNTYYGKATSPDIVAADKRIGDFEFDERGHQVIRGKVITDLSVAYNFTPKTSLTLGVNNLLDLYPEKNVKANSNNDQFVYSRATSQFGLNGRYVFLRATFNLF</sequence>
<dbReference type="SUPFAM" id="SSF49464">
    <property type="entry name" value="Carboxypeptidase regulatory domain-like"/>
    <property type="match status" value="1"/>
</dbReference>
<comment type="caution">
    <text evidence="13">The sequence shown here is derived from an EMBL/GenBank/DDBJ whole genome shotgun (WGS) entry which is preliminary data.</text>
</comment>
<evidence type="ECO:0000313" key="14">
    <source>
        <dbReference type="Proteomes" id="UP000182771"/>
    </source>
</evidence>
<dbReference type="GO" id="GO:0009279">
    <property type="term" value="C:cell outer membrane"/>
    <property type="evidence" value="ECO:0007669"/>
    <property type="project" value="UniProtKB-SubCell"/>
</dbReference>
<dbReference type="Gene3D" id="2.60.40.1120">
    <property type="entry name" value="Carboxypeptidase-like, regulatory domain"/>
    <property type="match status" value="1"/>
</dbReference>
<keyword evidence="2 8" id="KW-0813">Transport</keyword>
<dbReference type="AlphaFoldDB" id="A0A1H2V0X7"/>
<accession>A0A1H2V0X7</accession>
<evidence type="ECO:0000256" key="4">
    <source>
        <dbReference type="ARBA" id="ARBA00022692"/>
    </source>
</evidence>
<evidence type="ECO:0000259" key="12">
    <source>
        <dbReference type="Pfam" id="PF07715"/>
    </source>
</evidence>
<comment type="similarity">
    <text evidence="8 9">Belongs to the TonB-dependent receptor family.</text>
</comment>
<evidence type="ECO:0000313" key="13">
    <source>
        <dbReference type="EMBL" id="SDW62012.1"/>
    </source>
</evidence>
<keyword evidence="10" id="KW-0732">Signal</keyword>
<evidence type="ECO:0000256" key="10">
    <source>
        <dbReference type="SAM" id="SignalP"/>
    </source>
</evidence>
<dbReference type="PANTHER" id="PTHR47234:SF3">
    <property type="entry name" value="SECRETIN_TONB SHORT N-TERMINAL DOMAIN-CONTAINING PROTEIN"/>
    <property type="match status" value="1"/>
</dbReference>
<keyword evidence="14" id="KW-1185">Reference proteome</keyword>
<evidence type="ECO:0000256" key="3">
    <source>
        <dbReference type="ARBA" id="ARBA00022452"/>
    </source>
</evidence>